<dbReference type="CDD" id="cd03499">
    <property type="entry name" value="SQR_TypeC_SdhC"/>
    <property type="match status" value="1"/>
</dbReference>
<evidence type="ECO:0000256" key="4">
    <source>
        <dbReference type="ARBA" id="ARBA00022723"/>
    </source>
</evidence>
<dbReference type="GO" id="GO:0006099">
    <property type="term" value="P:tricarboxylic acid cycle"/>
    <property type="evidence" value="ECO:0007669"/>
    <property type="project" value="InterPro"/>
</dbReference>
<feature type="transmembrane region" description="Helical" evidence="8">
    <location>
        <begin position="100"/>
        <end position="120"/>
    </location>
</feature>
<keyword evidence="2" id="KW-0349">Heme</keyword>
<keyword evidence="3 8" id="KW-0812">Transmembrane</keyword>
<evidence type="ECO:0000256" key="6">
    <source>
        <dbReference type="ARBA" id="ARBA00023004"/>
    </source>
</evidence>
<evidence type="ECO:0000313" key="9">
    <source>
        <dbReference type="EMBL" id="PWN92051.1"/>
    </source>
</evidence>
<evidence type="ECO:0000256" key="5">
    <source>
        <dbReference type="ARBA" id="ARBA00022989"/>
    </source>
</evidence>
<evidence type="ECO:0000256" key="7">
    <source>
        <dbReference type="ARBA" id="ARBA00023136"/>
    </source>
</evidence>
<dbReference type="InterPro" id="IPR034804">
    <property type="entry name" value="SQR/QFR_C/D"/>
</dbReference>
<accession>A0A316YS37</accession>
<feature type="transmembrane region" description="Helical" evidence="8">
    <location>
        <begin position="180"/>
        <end position="202"/>
    </location>
</feature>
<dbReference type="GeneID" id="37047640"/>
<organism evidence="9 10">
    <name type="scientific">Acaromyces ingoldii</name>
    <dbReference type="NCBI Taxonomy" id="215250"/>
    <lineage>
        <taxon>Eukaryota</taxon>
        <taxon>Fungi</taxon>
        <taxon>Dikarya</taxon>
        <taxon>Basidiomycota</taxon>
        <taxon>Ustilaginomycotina</taxon>
        <taxon>Exobasidiomycetes</taxon>
        <taxon>Exobasidiales</taxon>
        <taxon>Cryptobasidiaceae</taxon>
        <taxon>Acaromyces</taxon>
    </lineage>
</organism>
<dbReference type="InterPro" id="IPR018495">
    <property type="entry name" value="Succ_DH_cyt_bsu_CS"/>
</dbReference>
<dbReference type="GO" id="GO:0046872">
    <property type="term" value="F:metal ion binding"/>
    <property type="evidence" value="ECO:0007669"/>
    <property type="project" value="UniProtKB-KW"/>
</dbReference>
<dbReference type="Gene3D" id="1.20.1300.10">
    <property type="entry name" value="Fumarate reductase/succinate dehydrogenase, transmembrane subunit"/>
    <property type="match status" value="1"/>
</dbReference>
<evidence type="ECO:0000256" key="1">
    <source>
        <dbReference type="ARBA" id="ARBA00004141"/>
    </source>
</evidence>
<evidence type="ECO:0000256" key="3">
    <source>
        <dbReference type="ARBA" id="ARBA00022692"/>
    </source>
</evidence>
<dbReference type="NCBIfam" id="TIGR02970">
    <property type="entry name" value="succ_dehyd_cytB"/>
    <property type="match status" value="1"/>
</dbReference>
<dbReference type="Proteomes" id="UP000245768">
    <property type="component" value="Unassembled WGS sequence"/>
</dbReference>
<dbReference type="GO" id="GO:0005739">
    <property type="term" value="C:mitochondrion"/>
    <property type="evidence" value="ECO:0007669"/>
    <property type="project" value="GOC"/>
</dbReference>
<keyword evidence="6" id="KW-0408">Iron</keyword>
<evidence type="ECO:0000256" key="2">
    <source>
        <dbReference type="ARBA" id="ARBA00022617"/>
    </source>
</evidence>
<keyword evidence="10" id="KW-1185">Reference proteome</keyword>
<dbReference type="PROSITE" id="PS01001">
    <property type="entry name" value="SDH_CYT_2"/>
    <property type="match status" value="1"/>
</dbReference>
<dbReference type="GO" id="GO:0009055">
    <property type="term" value="F:electron transfer activity"/>
    <property type="evidence" value="ECO:0007669"/>
    <property type="project" value="InterPro"/>
</dbReference>
<gene>
    <name evidence="9" type="ORF">FA10DRAFT_81892</name>
</gene>
<dbReference type="AlphaFoldDB" id="A0A316YS37"/>
<keyword evidence="4" id="KW-0479">Metal-binding</keyword>
<dbReference type="PANTHER" id="PTHR10978">
    <property type="entry name" value="SUCCINATE DEHYDROGENASE CYTOCHROME B560 SUBUNIT"/>
    <property type="match status" value="1"/>
</dbReference>
<dbReference type="InParanoid" id="A0A316YS37"/>
<keyword evidence="5 8" id="KW-1133">Transmembrane helix</keyword>
<dbReference type="Pfam" id="PF01127">
    <property type="entry name" value="Sdh_cyt"/>
    <property type="match status" value="1"/>
</dbReference>
<dbReference type="PANTHER" id="PTHR10978:SF5">
    <property type="entry name" value="SUCCINATE DEHYDROGENASE CYTOCHROME B560 SUBUNIT, MITOCHONDRIAL"/>
    <property type="match status" value="1"/>
</dbReference>
<evidence type="ECO:0000256" key="8">
    <source>
        <dbReference type="SAM" id="Phobius"/>
    </source>
</evidence>
<feature type="transmembrane region" description="Helical" evidence="8">
    <location>
        <begin position="140"/>
        <end position="159"/>
    </location>
</feature>
<dbReference type="RefSeq" id="XP_025379249.1">
    <property type="nucleotide sequence ID" value="XM_025525724.1"/>
</dbReference>
<reference evidence="9 10" key="1">
    <citation type="journal article" date="2018" name="Mol. Biol. Evol.">
        <title>Broad Genomic Sampling Reveals a Smut Pathogenic Ancestry of the Fungal Clade Ustilaginomycotina.</title>
        <authorList>
            <person name="Kijpornyongpan T."/>
            <person name="Mondo S.J."/>
            <person name="Barry K."/>
            <person name="Sandor L."/>
            <person name="Lee J."/>
            <person name="Lipzen A."/>
            <person name="Pangilinan J."/>
            <person name="LaButti K."/>
            <person name="Hainaut M."/>
            <person name="Henrissat B."/>
            <person name="Grigoriev I.V."/>
            <person name="Spatafora J.W."/>
            <person name="Aime M.C."/>
        </authorList>
    </citation>
    <scope>NUCLEOTIDE SEQUENCE [LARGE SCALE GENOMIC DNA]</scope>
    <source>
        <strain evidence="9 10">MCA 4198</strain>
    </source>
</reference>
<dbReference type="GO" id="GO:0016020">
    <property type="term" value="C:membrane"/>
    <property type="evidence" value="ECO:0007669"/>
    <property type="project" value="UniProtKB-SubCell"/>
</dbReference>
<dbReference type="InterPro" id="IPR000701">
    <property type="entry name" value="SuccDH_FuR_B_TM-su"/>
</dbReference>
<evidence type="ECO:0008006" key="11">
    <source>
        <dbReference type="Google" id="ProtNLM"/>
    </source>
</evidence>
<dbReference type="SUPFAM" id="SSF81343">
    <property type="entry name" value="Fumarate reductase respiratory complex transmembrane subunits"/>
    <property type="match status" value="1"/>
</dbReference>
<sequence length="203" mass="21499">MPCKSHLSMLSPISLPSQVGLGLARPLGAAVASSRFSTSSKLTVKASSSLRQVPRMIPMKPEENLKGLNERRSLRPVSPHLTIYKYPINMWMSGMNRGTGLVASLGLYGAGLAYLALPLLGVDVTHLTPSLVGLVSGLSLWFKLTAKTALAFPIVYHSVNGVRHLVWDNVNLFSMKSANSSGVVVAVVSATLTAAVAAYGTIL</sequence>
<dbReference type="OrthoDB" id="588261at2759"/>
<keyword evidence="7 8" id="KW-0472">Membrane</keyword>
<dbReference type="STRING" id="215250.A0A316YS37"/>
<dbReference type="GO" id="GO:0006121">
    <property type="term" value="P:mitochondrial electron transport, succinate to ubiquinone"/>
    <property type="evidence" value="ECO:0007669"/>
    <property type="project" value="TreeGrafter"/>
</dbReference>
<comment type="subcellular location">
    <subcellularLocation>
        <location evidence="1">Membrane</location>
        <topology evidence="1">Multi-pass membrane protein</topology>
    </subcellularLocation>
</comment>
<dbReference type="InterPro" id="IPR014314">
    <property type="entry name" value="Succ_DH_cytb556"/>
</dbReference>
<name>A0A316YS37_9BASI</name>
<protein>
    <recommendedName>
        <fullName evidence="11">Cytochrome b560 subunit of succinate dehydrogenase</fullName>
    </recommendedName>
</protein>
<dbReference type="EMBL" id="KZ819635">
    <property type="protein sequence ID" value="PWN92051.1"/>
    <property type="molecule type" value="Genomic_DNA"/>
</dbReference>
<evidence type="ECO:0000313" key="10">
    <source>
        <dbReference type="Proteomes" id="UP000245768"/>
    </source>
</evidence>
<proteinExistence type="predicted"/>